<name>A0ABU0HDM7_9HYPH</name>
<dbReference type="PANTHER" id="PTHR38777">
    <property type="entry name" value="FELS-2 PROPHAGE PROTEIN"/>
    <property type="match status" value="1"/>
</dbReference>
<evidence type="ECO:0000259" key="5">
    <source>
        <dbReference type="Pfam" id="PF01258"/>
    </source>
</evidence>
<dbReference type="PANTHER" id="PTHR38777:SF1">
    <property type="entry name" value="DNAK SUPPRESSOR PROTEIN"/>
    <property type="match status" value="1"/>
</dbReference>
<evidence type="ECO:0000256" key="2">
    <source>
        <dbReference type="ARBA" id="ARBA00022771"/>
    </source>
</evidence>
<evidence type="ECO:0000313" key="6">
    <source>
        <dbReference type="EMBL" id="MDQ0439948.1"/>
    </source>
</evidence>
<keyword evidence="2" id="KW-0863">Zinc-finger</keyword>
<proteinExistence type="predicted"/>
<comment type="caution">
    <text evidence="6">The sequence shown here is derived from an EMBL/GenBank/DDBJ whole genome shotgun (WGS) entry which is preliminary data.</text>
</comment>
<reference evidence="6 7" key="1">
    <citation type="submission" date="2023-07" db="EMBL/GenBank/DDBJ databases">
        <title>Genomic Encyclopedia of Type Strains, Phase IV (KMG-IV): sequencing the most valuable type-strain genomes for metagenomic binning, comparative biology and taxonomic classification.</title>
        <authorList>
            <person name="Goeker M."/>
        </authorList>
    </citation>
    <scope>NUCLEOTIDE SEQUENCE [LARGE SCALE GENOMIC DNA]</scope>
    <source>
        <strain evidence="6 7">B6-8</strain>
    </source>
</reference>
<evidence type="ECO:0000256" key="4">
    <source>
        <dbReference type="PROSITE-ProRule" id="PRU00510"/>
    </source>
</evidence>
<dbReference type="Gene3D" id="1.20.120.910">
    <property type="entry name" value="DksA, coiled-coil domain"/>
    <property type="match status" value="1"/>
</dbReference>
<dbReference type="PROSITE" id="PS51128">
    <property type="entry name" value="ZF_DKSA_2"/>
    <property type="match status" value="1"/>
</dbReference>
<evidence type="ECO:0000256" key="1">
    <source>
        <dbReference type="ARBA" id="ARBA00022723"/>
    </source>
</evidence>
<keyword evidence="1" id="KW-0479">Metal-binding</keyword>
<dbReference type="RefSeq" id="WP_266350821.1">
    <property type="nucleotide sequence ID" value="NZ_JAPKNG010000006.1"/>
</dbReference>
<keyword evidence="3" id="KW-0862">Zinc</keyword>
<feature type="zinc finger region" description="dksA C4-type" evidence="4">
    <location>
        <begin position="33"/>
        <end position="57"/>
    </location>
</feature>
<accession>A0ABU0HDM7</accession>
<dbReference type="InterPro" id="IPR000962">
    <property type="entry name" value="Znf_DskA_TraR"/>
</dbReference>
<dbReference type="Proteomes" id="UP001241603">
    <property type="component" value="Unassembled WGS sequence"/>
</dbReference>
<feature type="domain" description="Zinc finger DksA/TraR C4-type" evidence="5">
    <location>
        <begin position="30"/>
        <end position="63"/>
    </location>
</feature>
<evidence type="ECO:0000256" key="3">
    <source>
        <dbReference type="ARBA" id="ARBA00022833"/>
    </source>
</evidence>
<gene>
    <name evidence="6" type="ORF">QO014_004354</name>
</gene>
<sequence length="66" mass="7102">MDDADRAGPLVEAYRADGLKKLARSTLPGTAECVSCGEMIDIARRAAHPGARRCLSCQMRHEKSGT</sequence>
<evidence type="ECO:0000313" key="7">
    <source>
        <dbReference type="Proteomes" id="UP001241603"/>
    </source>
</evidence>
<organism evidence="6 7">
    <name type="scientific">Kaistia dalseonensis</name>
    <dbReference type="NCBI Taxonomy" id="410840"/>
    <lineage>
        <taxon>Bacteria</taxon>
        <taxon>Pseudomonadati</taxon>
        <taxon>Pseudomonadota</taxon>
        <taxon>Alphaproteobacteria</taxon>
        <taxon>Hyphomicrobiales</taxon>
        <taxon>Kaistiaceae</taxon>
        <taxon>Kaistia</taxon>
    </lineage>
</organism>
<dbReference type="Pfam" id="PF01258">
    <property type="entry name" value="zf-dskA_traR"/>
    <property type="match status" value="1"/>
</dbReference>
<keyword evidence="7" id="KW-1185">Reference proteome</keyword>
<dbReference type="SUPFAM" id="SSF57716">
    <property type="entry name" value="Glucocorticoid receptor-like (DNA-binding domain)"/>
    <property type="match status" value="1"/>
</dbReference>
<protein>
    <submittedName>
        <fullName evidence="6">Phage/conjugal plasmid C-4 type zinc finger TraR family protein</fullName>
    </submittedName>
</protein>
<dbReference type="EMBL" id="JAUSVO010000006">
    <property type="protein sequence ID" value="MDQ0439948.1"/>
    <property type="molecule type" value="Genomic_DNA"/>
</dbReference>